<dbReference type="Gene3D" id="3.40.50.300">
    <property type="entry name" value="P-loop containing nucleotide triphosphate hydrolases"/>
    <property type="match status" value="2"/>
</dbReference>
<feature type="domain" description="DEAD-box RNA helicase Q" evidence="10">
    <location>
        <begin position="1"/>
        <end position="29"/>
    </location>
</feature>
<dbReference type="InterPro" id="IPR011545">
    <property type="entry name" value="DEAD/DEAH_box_helicase_dom"/>
</dbReference>
<evidence type="ECO:0000259" key="10">
    <source>
        <dbReference type="PROSITE" id="PS51195"/>
    </source>
</evidence>
<dbReference type="SMART" id="SM00490">
    <property type="entry name" value="HELICc"/>
    <property type="match status" value="1"/>
</dbReference>
<comment type="similarity">
    <text evidence="5">Belongs to the DEAD box helicase family.</text>
</comment>
<feature type="domain" description="Helicase ATP-binding" evidence="8">
    <location>
        <begin position="32"/>
        <end position="208"/>
    </location>
</feature>
<dbReference type="PROSITE" id="PS51192">
    <property type="entry name" value="HELICASE_ATP_BIND_1"/>
    <property type="match status" value="1"/>
</dbReference>
<evidence type="ECO:0000256" key="7">
    <source>
        <dbReference type="SAM" id="MobiDB-lite"/>
    </source>
</evidence>
<dbReference type="InterPro" id="IPR027417">
    <property type="entry name" value="P-loop_NTPase"/>
</dbReference>
<feature type="domain" description="Helicase C-terminal" evidence="9">
    <location>
        <begin position="238"/>
        <end position="382"/>
    </location>
</feature>
<dbReference type="EMBL" id="BAABBQ010000001">
    <property type="protein sequence ID" value="GAA4009077.1"/>
    <property type="molecule type" value="Genomic_DNA"/>
</dbReference>
<dbReference type="InterPro" id="IPR050079">
    <property type="entry name" value="DEAD_box_RNA_helicase"/>
</dbReference>
<gene>
    <name evidence="11" type="ORF">GCM10022280_02340</name>
</gene>
<dbReference type="CDD" id="cd18787">
    <property type="entry name" value="SF2_C_DEAD"/>
    <property type="match status" value="1"/>
</dbReference>
<dbReference type="InterPro" id="IPR014014">
    <property type="entry name" value="RNA_helicase_DEAD_Q_motif"/>
</dbReference>
<evidence type="ECO:0000259" key="8">
    <source>
        <dbReference type="PROSITE" id="PS51192"/>
    </source>
</evidence>
<evidence type="ECO:0000313" key="12">
    <source>
        <dbReference type="Proteomes" id="UP001500235"/>
    </source>
</evidence>
<feature type="compositionally biased region" description="Gly residues" evidence="7">
    <location>
        <begin position="477"/>
        <end position="513"/>
    </location>
</feature>
<name>A0ABP7SAD2_9SPHN</name>
<keyword evidence="2" id="KW-0378">Hydrolase</keyword>
<dbReference type="Pfam" id="PF00271">
    <property type="entry name" value="Helicase_C"/>
    <property type="match status" value="1"/>
</dbReference>
<sequence>MNFEQLGLSTPLLNALAAKNYTVPSPIQAQAIPYVLDGRDLLGIAQTGTGKTAAFMAPSLQRLAANRPAFLKPGQIRMLVLAPTRELASQIAANAEAYGAQLKTTVGVIFGGVANAKSLRTVQRGLDVLVATPGRLLDLVDQRAINLRELEILVLDEADQMLDLGFIHALRKIVKIIPAKRQTLFFSATMPKTIKQLADEYLKNPAEVAVTPVATTAERVEQRVTFVNQAEKTALLTLFFQNGKDVERTLVFSRTKHGADKIVRMLGASGIAANAIHGNKSQPQREKALEAFRDGSVPILVATDIAARGIDIPGVSHVVNYDLPNVPEQYVHRIGRTARAGADGIAIGYCDREERPYLKDIEKLTRQKLTEEALPQGFMQAVEALKRLKPEPKREPQQNQRNRRNESGARGHPRDPQRYGLPRNDPRADMPEDRSGPREGGRSMRGVPGASRGPVGNPARPQAPSGGQQQQRHGGQRPAGGASGGAGGGRPGGGQRRRGPGNGGGNGGQRRAG</sequence>
<accession>A0ABP7SAD2</accession>
<dbReference type="PROSITE" id="PS51195">
    <property type="entry name" value="Q_MOTIF"/>
    <property type="match status" value="1"/>
</dbReference>
<protein>
    <submittedName>
        <fullName evidence="11">DEAD/DEAH box helicase</fullName>
    </submittedName>
</protein>
<dbReference type="SUPFAM" id="SSF52540">
    <property type="entry name" value="P-loop containing nucleoside triphosphate hydrolases"/>
    <property type="match status" value="1"/>
</dbReference>
<evidence type="ECO:0000256" key="4">
    <source>
        <dbReference type="ARBA" id="ARBA00022840"/>
    </source>
</evidence>
<dbReference type="Proteomes" id="UP001500235">
    <property type="component" value="Unassembled WGS sequence"/>
</dbReference>
<keyword evidence="3 11" id="KW-0347">Helicase</keyword>
<dbReference type="Pfam" id="PF00270">
    <property type="entry name" value="DEAD"/>
    <property type="match status" value="1"/>
</dbReference>
<evidence type="ECO:0000256" key="1">
    <source>
        <dbReference type="ARBA" id="ARBA00022741"/>
    </source>
</evidence>
<dbReference type="GO" id="GO:0004386">
    <property type="term" value="F:helicase activity"/>
    <property type="evidence" value="ECO:0007669"/>
    <property type="project" value="UniProtKB-KW"/>
</dbReference>
<feature type="compositionally biased region" description="Basic and acidic residues" evidence="7">
    <location>
        <begin position="403"/>
        <end position="417"/>
    </location>
</feature>
<feature type="region of interest" description="Disordered" evidence="7">
    <location>
        <begin position="387"/>
        <end position="513"/>
    </location>
</feature>
<dbReference type="RefSeq" id="WP_344705564.1">
    <property type="nucleotide sequence ID" value="NZ_BAABBQ010000001.1"/>
</dbReference>
<proteinExistence type="inferred from homology"/>
<evidence type="ECO:0000256" key="3">
    <source>
        <dbReference type="ARBA" id="ARBA00022806"/>
    </source>
</evidence>
<keyword evidence="1" id="KW-0547">Nucleotide-binding</keyword>
<feature type="short sequence motif" description="Q motif" evidence="6">
    <location>
        <begin position="1"/>
        <end position="29"/>
    </location>
</feature>
<feature type="compositionally biased region" description="Basic and acidic residues" evidence="7">
    <location>
        <begin position="387"/>
        <end position="396"/>
    </location>
</feature>
<keyword evidence="4" id="KW-0067">ATP-binding</keyword>
<dbReference type="InterPro" id="IPR044742">
    <property type="entry name" value="DEAD/DEAH_RhlB"/>
</dbReference>
<keyword evidence="12" id="KW-1185">Reference proteome</keyword>
<dbReference type="CDD" id="cd00268">
    <property type="entry name" value="DEADc"/>
    <property type="match status" value="1"/>
</dbReference>
<reference evidence="12" key="1">
    <citation type="journal article" date="2019" name="Int. J. Syst. Evol. Microbiol.">
        <title>The Global Catalogue of Microorganisms (GCM) 10K type strain sequencing project: providing services to taxonomists for standard genome sequencing and annotation.</title>
        <authorList>
            <consortium name="The Broad Institute Genomics Platform"/>
            <consortium name="The Broad Institute Genome Sequencing Center for Infectious Disease"/>
            <person name="Wu L."/>
            <person name="Ma J."/>
        </authorList>
    </citation>
    <scope>NUCLEOTIDE SEQUENCE [LARGE SCALE GENOMIC DNA]</scope>
    <source>
        <strain evidence="12">JCM 17563</strain>
    </source>
</reference>
<feature type="compositionally biased region" description="Basic and acidic residues" evidence="7">
    <location>
        <begin position="424"/>
        <end position="442"/>
    </location>
</feature>
<dbReference type="PROSITE" id="PS51194">
    <property type="entry name" value="HELICASE_CTER"/>
    <property type="match status" value="1"/>
</dbReference>
<evidence type="ECO:0000256" key="6">
    <source>
        <dbReference type="PROSITE-ProRule" id="PRU00552"/>
    </source>
</evidence>
<dbReference type="PANTHER" id="PTHR47959">
    <property type="entry name" value="ATP-DEPENDENT RNA HELICASE RHLE-RELATED"/>
    <property type="match status" value="1"/>
</dbReference>
<evidence type="ECO:0000256" key="2">
    <source>
        <dbReference type="ARBA" id="ARBA00022801"/>
    </source>
</evidence>
<evidence type="ECO:0000313" key="11">
    <source>
        <dbReference type="EMBL" id="GAA4009077.1"/>
    </source>
</evidence>
<organism evidence="11 12">
    <name type="scientific">Sphingomonas swuensis</name>
    <dbReference type="NCBI Taxonomy" id="977800"/>
    <lineage>
        <taxon>Bacteria</taxon>
        <taxon>Pseudomonadati</taxon>
        <taxon>Pseudomonadota</taxon>
        <taxon>Alphaproteobacteria</taxon>
        <taxon>Sphingomonadales</taxon>
        <taxon>Sphingomonadaceae</taxon>
        <taxon>Sphingomonas</taxon>
    </lineage>
</organism>
<dbReference type="InterPro" id="IPR014001">
    <property type="entry name" value="Helicase_ATP-bd"/>
</dbReference>
<evidence type="ECO:0000259" key="9">
    <source>
        <dbReference type="PROSITE" id="PS51194"/>
    </source>
</evidence>
<dbReference type="InterPro" id="IPR001650">
    <property type="entry name" value="Helicase_C-like"/>
</dbReference>
<comment type="caution">
    <text evidence="11">The sequence shown here is derived from an EMBL/GenBank/DDBJ whole genome shotgun (WGS) entry which is preliminary data.</text>
</comment>
<evidence type="ECO:0000256" key="5">
    <source>
        <dbReference type="ARBA" id="ARBA00038437"/>
    </source>
</evidence>
<dbReference type="PANTHER" id="PTHR47959:SF13">
    <property type="entry name" value="ATP-DEPENDENT RNA HELICASE RHLE"/>
    <property type="match status" value="1"/>
</dbReference>
<dbReference type="SMART" id="SM00487">
    <property type="entry name" value="DEXDc"/>
    <property type="match status" value="1"/>
</dbReference>